<reference evidence="1" key="1">
    <citation type="submission" date="2023-10" db="EMBL/GenBank/DDBJ databases">
        <title>Genome assembly of Pristionchus species.</title>
        <authorList>
            <person name="Yoshida K."/>
            <person name="Sommer R.J."/>
        </authorList>
    </citation>
    <scope>NUCLEOTIDE SEQUENCE</scope>
    <source>
        <strain evidence="1">RS5133</strain>
    </source>
</reference>
<dbReference type="AlphaFoldDB" id="A0AAV5W362"/>
<dbReference type="Proteomes" id="UP001432322">
    <property type="component" value="Unassembled WGS sequence"/>
</dbReference>
<gene>
    <name evidence="1" type="ORF">PFISCL1PPCAC_16466</name>
</gene>
<feature type="non-terminal residue" evidence="1">
    <location>
        <position position="1"/>
    </location>
</feature>
<protein>
    <submittedName>
        <fullName evidence="1">Uncharacterized protein</fullName>
    </submittedName>
</protein>
<sequence length="100" mass="11421">CFAPCTPWNLRSIIYMFSLERDVNARASVMQGDGKCLQRKKFYKYHLSRDGASTDPTPKDLFVDGQKKKDASGNVIRERPRRADVIAVLSRVQPHLNALR</sequence>
<name>A0AAV5W362_9BILA</name>
<proteinExistence type="predicted"/>
<evidence type="ECO:0000313" key="1">
    <source>
        <dbReference type="EMBL" id="GMT25169.1"/>
    </source>
</evidence>
<dbReference type="EMBL" id="BTSY01000004">
    <property type="protein sequence ID" value="GMT25169.1"/>
    <property type="molecule type" value="Genomic_DNA"/>
</dbReference>
<keyword evidence="2" id="KW-1185">Reference proteome</keyword>
<accession>A0AAV5W362</accession>
<comment type="caution">
    <text evidence="1">The sequence shown here is derived from an EMBL/GenBank/DDBJ whole genome shotgun (WGS) entry which is preliminary data.</text>
</comment>
<organism evidence="1 2">
    <name type="scientific">Pristionchus fissidentatus</name>
    <dbReference type="NCBI Taxonomy" id="1538716"/>
    <lineage>
        <taxon>Eukaryota</taxon>
        <taxon>Metazoa</taxon>
        <taxon>Ecdysozoa</taxon>
        <taxon>Nematoda</taxon>
        <taxon>Chromadorea</taxon>
        <taxon>Rhabditida</taxon>
        <taxon>Rhabditina</taxon>
        <taxon>Diplogasteromorpha</taxon>
        <taxon>Diplogasteroidea</taxon>
        <taxon>Neodiplogasteridae</taxon>
        <taxon>Pristionchus</taxon>
    </lineage>
</organism>
<evidence type="ECO:0000313" key="2">
    <source>
        <dbReference type="Proteomes" id="UP001432322"/>
    </source>
</evidence>